<dbReference type="EMBL" id="CM047582">
    <property type="protein sequence ID" value="KAI9914704.1"/>
    <property type="molecule type" value="Genomic_DNA"/>
</dbReference>
<name>A0ACC0W9E2_9STRA</name>
<keyword evidence="2" id="KW-1185">Reference proteome</keyword>
<evidence type="ECO:0000313" key="2">
    <source>
        <dbReference type="Proteomes" id="UP001163321"/>
    </source>
</evidence>
<organism evidence="1 2">
    <name type="scientific">Peronosclerospora sorghi</name>
    <dbReference type="NCBI Taxonomy" id="230839"/>
    <lineage>
        <taxon>Eukaryota</taxon>
        <taxon>Sar</taxon>
        <taxon>Stramenopiles</taxon>
        <taxon>Oomycota</taxon>
        <taxon>Peronosporomycetes</taxon>
        <taxon>Peronosporales</taxon>
        <taxon>Peronosporaceae</taxon>
        <taxon>Peronosclerospora</taxon>
    </lineage>
</organism>
<comment type="caution">
    <text evidence="1">The sequence shown here is derived from an EMBL/GenBank/DDBJ whole genome shotgun (WGS) entry which is preliminary data.</text>
</comment>
<reference evidence="1 2" key="1">
    <citation type="journal article" date="2022" name="bioRxiv">
        <title>The genome of the oomycete Peronosclerospora sorghi, a cosmopolitan pathogen of maize and sorghum, is inflated with dispersed pseudogenes.</title>
        <authorList>
            <person name="Fletcher K."/>
            <person name="Martin F."/>
            <person name="Isakeit T."/>
            <person name="Cavanaugh K."/>
            <person name="Magill C."/>
            <person name="Michelmore R."/>
        </authorList>
    </citation>
    <scope>NUCLEOTIDE SEQUENCE [LARGE SCALE GENOMIC DNA]</scope>
    <source>
        <strain evidence="1">P6</strain>
    </source>
</reference>
<sequence length="540" mass="59505">MPPFPPRTVDDTETRYCFFLPRTFASRDAAEAHCAAFLAFAADATRDFQWHKHAFELHVEETRAAGGRYILSGRTHLGDALQDEWVLAKLVFDLTKHFAPVIGRIADSDGEFLLIQSAHVLPEWVAPETTERRVFVVNGKVHIALPRGNETTGASDPRAFYDPDALDQVLDARCWTEASSSVQHAIQAKLDHVPTYMRENRHGITCVLPEKVAHVLHRHPALVAPAVEAFYDRDPLESTRVCNGMATFLSPGDVLVPQRVIFSRARFAQLKLQAFDPPQAFRAHDARYEWLATRTTRHERQEDVDDDDGRAREAQAMELGMKLACGLELLYAGDDVDQRGVAWHDVVHETVASWPGSTTQSTPISEPDDDGSWLDVHPDTLESELERAASTEAGAHKLHEVATMLNTFVDGVSSVDGVEGTEAVQFDVAAFMDILNGPVPSPPRDDDEDDETLGLHQAMADMDAELARTNVVQTFHRIPDPDATGDGDTGTDEIIGTASLDPLELDFHLVSNLLASMDLQDGHAGPGTTILNELKSLPIP</sequence>
<protein>
    <submittedName>
        <fullName evidence="1">Uncharacterized protein</fullName>
    </submittedName>
</protein>
<gene>
    <name evidence="1" type="ORF">PsorP6_007083</name>
</gene>
<dbReference type="Proteomes" id="UP001163321">
    <property type="component" value="Chromosome 3"/>
</dbReference>
<proteinExistence type="predicted"/>
<accession>A0ACC0W9E2</accession>
<evidence type="ECO:0000313" key="1">
    <source>
        <dbReference type="EMBL" id="KAI9914704.1"/>
    </source>
</evidence>